<evidence type="ECO:0000313" key="2">
    <source>
        <dbReference type="EMBL" id="EMA36868.1"/>
    </source>
</evidence>
<keyword evidence="3" id="KW-1185">Reference proteome</keyword>
<protein>
    <recommendedName>
        <fullName evidence="1">Luciferase domain-containing protein</fullName>
    </recommendedName>
</protein>
<gene>
    <name evidence="2" type="ORF">C447_13422</name>
</gene>
<dbReference type="PATRIC" id="fig|1132509.6.peg.3113"/>
<dbReference type="AlphaFoldDB" id="M0LUM4"/>
<dbReference type="Pfam" id="PF17648">
    <property type="entry name" value="Luciferase"/>
    <property type="match status" value="1"/>
</dbReference>
<comment type="caution">
    <text evidence="2">The sequence shown here is derived from an EMBL/GenBank/DDBJ whole genome shotgun (WGS) entry which is preliminary data.</text>
</comment>
<reference evidence="2 3" key="1">
    <citation type="journal article" date="2014" name="PLoS Genet.">
        <title>Phylogenetically driven sequencing of extremely halophilic archaea reveals strategies for static and dynamic osmo-response.</title>
        <authorList>
            <person name="Becker E.A."/>
            <person name="Seitzer P.M."/>
            <person name="Tritt A."/>
            <person name="Larsen D."/>
            <person name="Krusor M."/>
            <person name="Yao A.I."/>
            <person name="Wu D."/>
            <person name="Madern D."/>
            <person name="Eisen J.A."/>
            <person name="Darling A.E."/>
            <person name="Facciotti M.T."/>
        </authorList>
    </citation>
    <scope>NUCLEOTIDE SEQUENCE [LARGE SCALE GENOMIC DNA]</scope>
    <source>
        <strain evidence="2 3">100A6</strain>
    </source>
</reference>
<dbReference type="Proteomes" id="UP000011566">
    <property type="component" value="Unassembled WGS sequence"/>
</dbReference>
<sequence>MNIMKSITVEVSEWPGVSVGSHRYGGEEFTVSGREIGHVHGKQQADIPFPKRLRDVLLAENKTSKHHIYPESSWVTHYFDTEADIDETIELLLISYIYHVRAQQHREDVDPAIAGVDVETELTRLNPSEALRAAFDGRALV</sequence>
<accession>M0LUM4</accession>
<organism evidence="2 3">
    <name type="scientific">Halococcus hamelinensis 100A6</name>
    <dbReference type="NCBI Taxonomy" id="1132509"/>
    <lineage>
        <taxon>Archaea</taxon>
        <taxon>Methanobacteriati</taxon>
        <taxon>Methanobacteriota</taxon>
        <taxon>Stenosarchaea group</taxon>
        <taxon>Halobacteria</taxon>
        <taxon>Halobacteriales</taxon>
        <taxon>Halococcaceae</taxon>
        <taxon>Halococcus</taxon>
    </lineage>
</organism>
<dbReference type="EMBL" id="AOMB01000037">
    <property type="protein sequence ID" value="EMA36868.1"/>
    <property type="molecule type" value="Genomic_DNA"/>
</dbReference>
<name>M0LUM4_9EURY</name>
<dbReference type="OrthoDB" id="259286at2157"/>
<dbReference type="InterPro" id="IPR040841">
    <property type="entry name" value="Luciferase_dom"/>
</dbReference>
<proteinExistence type="predicted"/>
<feature type="domain" description="Luciferase" evidence="1">
    <location>
        <begin position="33"/>
        <end position="92"/>
    </location>
</feature>
<evidence type="ECO:0000313" key="3">
    <source>
        <dbReference type="Proteomes" id="UP000011566"/>
    </source>
</evidence>
<evidence type="ECO:0000259" key="1">
    <source>
        <dbReference type="Pfam" id="PF17648"/>
    </source>
</evidence>
<dbReference type="eggNOG" id="arCOG11894">
    <property type="taxonomic scope" value="Archaea"/>
</dbReference>